<protein>
    <recommendedName>
        <fullName evidence="1">Laminin G domain-containing protein</fullName>
    </recommendedName>
</protein>
<dbReference type="AlphaFoldDB" id="A0A6G0TV76"/>
<name>A0A6G0TV76_APHGL</name>
<comment type="caution">
    <text evidence="2">The sequence shown here is derived from an EMBL/GenBank/DDBJ whole genome shotgun (WGS) entry which is preliminary data.</text>
</comment>
<accession>A0A6G0TV76</accession>
<dbReference type="CDD" id="cd00110">
    <property type="entry name" value="LamG"/>
    <property type="match status" value="1"/>
</dbReference>
<reference evidence="2 3" key="1">
    <citation type="submission" date="2019-08" db="EMBL/GenBank/DDBJ databases">
        <title>The genome of the soybean aphid Biotype 1, its phylome, world population structure and adaptation to the North American continent.</title>
        <authorList>
            <person name="Giordano R."/>
            <person name="Donthu R.K."/>
            <person name="Hernandez A.G."/>
            <person name="Wright C.L."/>
            <person name="Zimin A.V."/>
        </authorList>
    </citation>
    <scope>NUCLEOTIDE SEQUENCE [LARGE SCALE GENOMIC DNA]</scope>
    <source>
        <tissue evidence="2">Whole aphids</tissue>
    </source>
</reference>
<dbReference type="Gene3D" id="2.60.120.200">
    <property type="match status" value="2"/>
</dbReference>
<gene>
    <name evidence="2" type="ORF">AGLY_006128</name>
</gene>
<dbReference type="SUPFAM" id="SSF49899">
    <property type="entry name" value="Concanavalin A-like lectins/glucanases"/>
    <property type="match status" value="2"/>
</dbReference>
<evidence type="ECO:0000313" key="2">
    <source>
        <dbReference type="EMBL" id="KAE9538156.1"/>
    </source>
</evidence>
<dbReference type="InterPro" id="IPR001791">
    <property type="entry name" value="Laminin_G"/>
</dbReference>
<dbReference type="OrthoDB" id="446173at2759"/>
<keyword evidence="3" id="KW-1185">Reference proteome</keyword>
<evidence type="ECO:0000313" key="3">
    <source>
        <dbReference type="Proteomes" id="UP000475862"/>
    </source>
</evidence>
<dbReference type="InterPro" id="IPR013320">
    <property type="entry name" value="ConA-like_dom_sf"/>
</dbReference>
<feature type="domain" description="Laminin G" evidence="1">
    <location>
        <begin position="211"/>
        <end position="320"/>
    </location>
</feature>
<organism evidence="2 3">
    <name type="scientific">Aphis glycines</name>
    <name type="common">Soybean aphid</name>
    <dbReference type="NCBI Taxonomy" id="307491"/>
    <lineage>
        <taxon>Eukaryota</taxon>
        <taxon>Metazoa</taxon>
        <taxon>Ecdysozoa</taxon>
        <taxon>Arthropoda</taxon>
        <taxon>Hexapoda</taxon>
        <taxon>Insecta</taxon>
        <taxon>Pterygota</taxon>
        <taxon>Neoptera</taxon>
        <taxon>Paraneoptera</taxon>
        <taxon>Hemiptera</taxon>
        <taxon>Sternorrhyncha</taxon>
        <taxon>Aphidomorpha</taxon>
        <taxon>Aphidoidea</taxon>
        <taxon>Aphididae</taxon>
        <taxon>Aphidini</taxon>
        <taxon>Aphis</taxon>
        <taxon>Aphis</taxon>
    </lineage>
</organism>
<dbReference type="Pfam" id="PF02210">
    <property type="entry name" value="Laminin_G_2"/>
    <property type="match status" value="1"/>
</dbReference>
<sequence length="513" mass="59231">MIGPPIMVTTFDKQSHIKYAATETSTTLLHVVVQFYPFDMSGTILRRFDNDCDGYCNSIQLNLIDFRLILIVDIGGCNVTLQSTSTINFGWNEVIFSITKNKVELQLNNHQTSTFMKCMIWAVNLDQVMIIGEDFEGYIKKFDVNFMPYALTINEKLSDTMYIPYTTFNTVFELSEEQSYSDLFNTIKIPCPQPSNNWKLELYLRFEILANGNFISTRSTGEDYMSVEINNDVFNLKIKLDEYFNEVSIKFEYIDSSWIHLEIEQHDNSWCLSVNDKKRSLMMPDEVFVELCEDHMYIGNFQENQNSTQLQGIIGYLKLNDDILNPNDFIINSKTEYNALSRNLSDTLYNEVTMTSENDVIELNCIFISELKYEDLDIVWLKSYELGLHRIDYGYLLRHARPDLPPHYTTLIRSHNCAIITNKHVSQITIFSKSVHDDYFYLCISMKIKKIMCIYGVTTLKNNFDTVNDPSIVANSMNAKHGPKKSTYTNLECSGGVNDCNMRFGRSSAGIVK</sequence>
<proteinExistence type="predicted"/>
<dbReference type="Proteomes" id="UP000475862">
    <property type="component" value="Unassembled WGS sequence"/>
</dbReference>
<dbReference type="EMBL" id="VYZN01000017">
    <property type="protein sequence ID" value="KAE9538156.1"/>
    <property type="molecule type" value="Genomic_DNA"/>
</dbReference>
<evidence type="ECO:0000259" key="1">
    <source>
        <dbReference type="Pfam" id="PF02210"/>
    </source>
</evidence>